<reference evidence="7" key="1">
    <citation type="journal article" date="2019" name="Int. J. Syst. Evol. Microbiol.">
        <title>The Global Catalogue of Microorganisms (GCM) 10K type strain sequencing project: providing services to taxonomists for standard genome sequencing and annotation.</title>
        <authorList>
            <consortium name="The Broad Institute Genomics Platform"/>
            <consortium name="The Broad Institute Genome Sequencing Center for Infectious Disease"/>
            <person name="Wu L."/>
            <person name="Ma J."/>
        </authorList>
    </citation>
    <scope>NUCLEOTIDE SEQUENCE [LARGE SCALE GENOMIC DNA]</scope>
    <source>
        <strain evidence="7">KCTC 42224</strain>
    </source>
</reference>
<dbReference type="EC" id="1.1.1.-" evidence="6"/>
<keyword evidence="7" id="KW-1185">Reference proteome</keyword>
<evidence type="ECO:0000313" key="6">
    <source>
        <dbReference type="EMBL" id="MFC3673718.1"/>
    </source>
</evidence>
<dbReference type="InterPro" id="IPR036291">
    <property type="entry name" value="NAD(P)-bd_dom_sf"/>
</dbReference>
<keyword evidence="4" id="KW-0443">Lipid metabolism</keyword>
<dbReference type="Gene3D" id="3.40.50.720">
    <property type="entry name" value="NAD(P)-binding Rossmann-like Domain"/>
    <property type="match status" value="1"/>
</dbReference>
<keyword evidence="5" id="KW-0753">Steroid metabolism</keyword>
<evidence type="ECO:0000256" key="1">
    <source>
        <dbReference type="ARBA" id="ARBA00006484"/>
    </source>
</evidence>
<evidence type="ECO:0000256" key="5">
    <source>
        <dbReference type="ARBA" id="ARBA00023221"/>
    </source>
</evidence>
<dbReference type="RefSeq" id="WP_191325748.1">
    <property type="nucleotide sequence ID" value="NZ_BMZP01000021.1"/>
</dbReference>
<dbReference type="NCBIfam" id="NF005559">
    <property type="entry name" value="PRK07231.1"/>
    <property type="match status" value="1"/>
</dbReference>
<dbReference type="EMBL" id="JBHRYE010000051">
    <property type="protein sequence ID" value="MFC3673718.1"/>
    <property type="molecule type" value="Genomic_DNA"/>
</dbReference>
<dbReference type="PRINTS" id="PR00081">
    <property type="entry name" value="GDHRDH"/>
</dbReference>
<comment type="caution">
    <text evidence="6">The sequence shown here is derived from an EMBL/GenBank/DDBJ whole genome shotgun (WGS) entry which is preliminary data.</text>
</comment>
<organism evidence="6 7">
    <name type="scientific">Novosphingobium pokkalii</name>
    <dbReference type="NCBI Taxonomy" id="1770194"/>
    <lineage>
        <taxon>Bacteria</taxon>
        <taxon>Pseudomonadati</taxon>
        <taxon>Pseudomonadota</taxon>
        <taxon>Alphaproteobacteria</taxon>
        <taxon>Sphingomonadales</taxon>
        <taxon>Sphingomonadaceae</taxon>
        <taxon>Novosphingobium</taxon>
    </lineage>
</organism>
<dbReference type="GO" id="GO:0016491">
    <property type="term" value="F:oxidoreductase activity"/>
    <property type="evidence" value="ECO:0007669"/>
    <property type="project" value="UniProtKB-KW"/>
</dbReference>
<proteinExistence type="inferred from homology"/>
<dbReference type="PANTHER" id="PTHR43180">
    <property type="entry name" value="3-OXOACYL-(ACYL-CARRIER-PROTEIN) REDUCTASE (AFU_ORTHOLOGUE AFUA_6G11210)"/>
    <property type="match status" value="1"/>
</dbReference>
<evidence type="ECO:0000256" key="4">
    <source>
        <dbReference type="ARBA" id="ARBA00023098"/>
    </source>
</evidence>
<dbReference type="SUPFAM" id="SSF51735">
    <property type="entry name" value="NAD(P)-binding Rossmann-fold domains"/>
    <property type="match status" value="1"/>
</dbReference>
<evidence type="ECO:0000313" key="7">
    <source>
        <dbReference type="Proteomes" id="UP001595683"/>
    </source>
</evidence>
<evidence type="ECO:0000256" key="3">
    <source>
        <dbReference type="ARBA" id="ARBA00023027"/>
    </source>
</evidence>
<dbReference type="Pfam" id="PF13561">
    <property type="entry name" value="adh_short_C2"/>
    <property type="match status" value="1"/>
</dbReference>
<sequence>MLIENRVAVITGGASGIGRASSVRFLNEGAKVVVADVNPASGDAFLKLAEELGFADRVRFVTTDVTDEADVERMIGTATDVFGTLDIMFNNAGIPGALGPLEEVAAEDWDRTFDVLVKGPFLGLKHAVRQFKAQGSGGVILNTSSAAGLVGGAGPRPYSVAKAAVAHLTTVAAVDLAAHRIRVNAIAPGAILTEIGGQDPVEAAARLSKGQPWPDHGMPTDIAAAAVFLASDEARFITGQTILVDGGATSDSGMEVRLQRGGAWAKVTGMHHGTTGKKSELRRLERKD</sequence>
<evidence type="ECO:0000256" key="2">
    <source>
        <dbReference type="ARBA" id="ARBA00023002"/>
    </source>
</evidence>
<accession>A0ABV7V9F7</accession>
<dbReference type="PANTHER" id="PTHR43180:SF28">
    <property type="entry name" value="NAD(P)-BINDING ROSSMANN-FOLD SUPERFAMILY PROTEIN"/>
    <property type="match status" value="1"/>
</dbReference>
<keyword evidence="2 6" id="KW-0560">Oxidoreductase</keyword>
<keyword evidence="3" id="KW-0520">NAD</keyword>
<dbReference type="InterPro" id="IPR002347">
    <property type="entry name" value="SDR_fam"/>
</dbReference>
<dbReference type="PRINTS" id="PR00080">
    <property type="entry name" value="SDRFAMILY"/>
</dbReference>
<comment type="similarity">
    <text evidence="1">Belongs to the short-chain dehydrogenases/reductases (SDR) family.</text>
</comment>
<gene>
    <name evidence="6" type="ORF">ACFOOT_20040</name>
</gene>
<name>A0ABV7V9F7_9SPHN</name>
<dbReference type="Proteomes" id="UP001595683">
    <property type="component" value="Unassembled WGS sequence"/>
</dbReference>
<protein>
    <submittedName>
        <fullName evidence="6">SDR family NAD(P)-dependent oxidoreductase</fullName>
        <ecNumber evidence="6">1.1.1.-</ecNumber>
    </submittedName>
</protein>